<evidence type="ECO:0000259" key="12">
    <source>
        <dbReference type="PROSITE" id="PS51898"/>
    </source>
</evidence>
<feature type="active site" description="O-(3'-phospho-DNA)-tyrosine intermediate" evidence="11">
    <location>
        <position position="281"/>
    </location>
</feature>
<dbReference type="InterPro" id="IPR010998">
    <property type="entry name" value="Integrase_recombinase_N"/>
</dbReference>
<keyword evidence="7 11" id="KW-0229">DNA integration</keyword>
<dbReference type="PROSITE" id="PS51898">
    <property type="entry name" value="TYR_RECOMBINASE"/>
    <property type="match status" value="1"/>
</dbReference>
<evidence type="ECO:0000256" key="7">
    <source>
        <dbReference type="ARBA" id="ARBA00022908"/>
    </source>
</evidence>
<dbReference type="InterPro" id="IPR004107">
    <property type="entry name" value="Integrase_SAM-like_N"/>
</dbReference>
<feature type="active site" evidence="11">
    <location>
        <position position="249"/>
    </location>
</feature>
<accession>A0A432ZHQ7</accession>
<keyword evidence="15" id="KW-1185">Reference proteome</keyword>
<evidence type="ECO:0000256" key="6">
    <source>
        <dbReference type="ARBA" id="ARBA00022829"/>
    </source>
</evidence>
<dbReference type="HAMAP" id="MF_01808">
    <property type="entry name" value="Recomb_XerC_XerD"/>
    <property type="match status" value="1"/>
</dbReference>
<comment type="caution">
    <text evidence="14">The sequence shown here is derived from an EMBL/GenBank/DDBJ whole genome shotgun (WGS) entry which is preliminary data.</text>
</comment>
<dbReference type="NCBIfam" id="TIGR02225">
    <property type="entry name" value="recomb_XerD"/>
    <property type="match status" value="1"/>
</dbReference>
<evidence type="ECO:0000256" key="11">
    <source>
        <dbReference type="HAMAP-Rule" id="MF_01807"/>
    </source>
</evidence>
<evidence type="ECO:0000256" key="3">
    <source>
        <dbReference type="ARBA" id="ARBA00015810"/>
    </source>
</evidence>
<dbReference type="PANTHER" id="PTHR30349">
    <property type="entry name" value="PHAGE INTEGRASE-RELATED"/>
    <property type="match status" value="1"/>
</dbReference>
<keyword evidence="6 11" id="KW-0159">Chromosome partition</keyword>
<proteinExistence type="inferred from homology"/>
<dbReference type="InterPro" id="IPR050090">
    <property type="entry name" value="Tyrosine_recombinase_XerCD"/>
</dbReference>
<feature type="domain" description="Tyr recombinase" evidence="12">
    <location>
        <begin position="112"/>
        <end position="294"/>
    </location>
</feature>
<evidence type="ECO:0000256" key="1">
    <source>
        <dbReference type="ARBA" id="ARBA00004496"/>
    </source>
</evidence>
<dbReference type="GO" id="GO:0005737">
    <property type="term" value="C:cytoplasm"/>
    <property type="evidence" value="ECO:0007669"/>
    <property type="project" value="UniProtKB-SubCell"/>
</dbReference>
<dbReference type="GO" id="GO:0009037">
    <property type="term" value="F:tyrosine-based site-specific recombinase activity"/>
    <property type="evidence" value="ECO:0007669"/>
    <property type="project" value="UniProtKB-UniRule"/>
</dbReference>
<sequence>MTQVHPEDDEHIDAFVEHLWLHQGVSSNTQASYRSDLRRYCDYLSGQKLRLLETTATHLQDYLLWRRAQGLSPRSTSRFLSAMKKFSQFAVKQGWLAVDPTARLKRPKLPQSIPHSLSEQDVEALLEAPDTDTELGLRDRTMLEVIYASGLRVTELIRLQYDQVSVSQGLVRIVGKGDKERLVPLGQEALDWVQQYLKNGRPLLSSKQSPWIFITQRGTLLTRQAFWYRIKHYAQQAGIRAHLSPHTLRHAFATHLLNHGADLRVLQMLLGHSDLSTTQIYTQVARERLQSLHTEHHPRG</sequence>
<dbReference type="InterPro" id="IPR011932">
    <property type="entry name" value="Recomb_XerD"/>
</dbReference>
<comment type="similarity">
    <text evidence="2 11">Belongs to the 'phage' integrase family. XerD subfamily.</text>
</comment>
<protein>
    <recommendedName>
        <fullName evidence="3 11">Tyrosine recombinase XerD</fullName>
    </recommendedName>
</protein>
<evidence type="ECO:0000256" key="4">
    <source>
        <dbReference type="ARBA" id="ARBA00022490"/>
    </source>
</evidence>
<dbReference type="InterPro" id="IPR002104">
    <property type="entry name" value="Integrase_catalytic"/>
</dbReference>
<dbReference type="NCBIfam" id="NF040815">
    <property type="entry name" value="recomb_XerA_Arch"/>
    <property type="match status" value="1"/>
</dbReference>
<dbReference type="HAMAP" id="MF_01807">
    <property type="entry name" value="Recomb_XerD"/>
    <property type="match status" value="1"/>
</dbReference>
<dbReference type="NCBIfam" id="NF001399">
    <property type="entry name" value="PRK00283.1"/>
    <property type="match status" value="1"/>
</dbReference>
<dbReference type="PANTHER" id="PTHR30349:SF90">
    <property type="entry name" value="TYROSINE RECOMBINASE XERD"/>
    <property type="match status" value="1"/>
</dbReference>
<dbReference type="CDD" id="cd00798">
    <property type="entry name" value="INT_XerDC_C"/>
    <property type="match status" value="1"/>
</dbReference>
<dbReference type="Gene3D" id="1.10.150.130">
    <property type="match status" value="1"/>
</dbReference>
<dbReference type="RefSeq" id="WP_126783622.1">
    <property type="nucleotide sequence ID" value="NZ_PIQF01000001.1"/>
</dbReference>
<reference evidence="14 15" key="1">
    <citation type="journal article" date="2011" name="Front. Microbiol.">
        <title>Genomic signatures of strain selection and enhancement in Bacillus atrophaeus var. globigii, a historical biowarfare simulant.</title>
        <authorList>
            <person name="Gibbons H.S."/>
            <person name="Broomall S.M."/>
            <person name="McNew L.A."/>
            <person name="Daligault H."/>
            <person name="Chapman C."/>
            <person name="Bruce D."/>
            <person name="Karavis M."/>
            <person name="Krepps M."/>
            <person name="McGregor P.A."/>
            <person name="Hong C."/>
            <person name="Park K.H."/>
            <person name="Akmal A."/>
            <person name="Feldman A."/>
            <person name="Lin J.S."/>
            <person name="Chang W.E."/>
            <person name="Higgs B.W."/>
            <person name="Demirev P."/>
            <person name="Lindquist J."/>
            <person name="Liem A."/>
            <person name="Fochler E."/>
            <person name="Read T.D."/>
            <person name="Tapia R."/>
            <person name="Johnson S."/>
            <person name="Bishop-Lilly K.A."/>
            <person name="Detter C."/>
            <person name="Han C."/>
            <person name="Sozhamannan S."/>
            <person name="Rosenzweig C.N."/>
            <person name="Skowronski E.W."/>
        </authorList>
    </citation>
    <scope>NUCLEOTIDE SEQUENCE [LARGE SCALE GENOMIC DNA]</scope>
    <source>
        <strain evidence="14 15">CL-SP19</strain>
    </source>
</reference>
<feature type="active site" evidence="11">
    <location>
        <position position="272"/>
    </location>
</feature>
<evidence type="ECO:0000256" key="8">
    <source>
        <dbReference type="ARBA" id="ARBA00023125"/>
    </source>
</evidence>
<gene>
    <name evidence="11" type="primary">xerD</name>
    <name evidence="14" type="ORF">CWI81_02380</name>
</gene>
<dbReference type="Gene3D" id="1.10.443.10">
    <property type="entry name" value="Intergrase catalytic core"/>
    <property type="match status" value="1"/>
</dbReference>
<keyword evidence="5 11" id="KW-0132">Cell division</keyword>
<evidence type="ECO:0000259" key="13">
    <source>
        <dbReference type="PROSITE" id="PS51900"/>
    </source>
</evidence>
<keyword evidence="9 11" id="KW-0233">DNA recombination</keyword>
<dbReference type="GO" id="GO:0007059">
    <property type="term" value="P:chromosome segregation"/>
    <property type="evidence" value="ECO:0007669"/>
    <property type="project" value="UniProtKB-UniRule"/>
</dbReference>
<organism evidence="14 15">
    <name type="scientific">Idiomarina seosinensis</name>
    <dbReference type="NCBI Taxonomy" id="281739"/>
    <lineage>
        <taxon>Bacteria</taxon>
        <taxon>Pseudomonadati</taxon>
        <taxon>Pseudomonadota</taxon>
        <taxon>Gammaproteobacteria</taxon>
        <taxon>Alteromonadales</taxon>
        <taxon>Idiomarinaceae</taxon>
        <taxon>Idiomarina</taxon>
    </lineage>
</organism>
<dbReference type="InterPro" id="IPR044068">
    <property type="entry name" value="CB"/>
</dbReference>
<comment type="subunit">
    <text evidence="11">Forms a cyclic heterotetrameric complex composed of two molecules of XerC and two molecules of XerD.</text>
</comment>
<dbReference type="Pfam" id="PF02899">
    <property type="entry name" value="Phage_int_SAM_1"/>
    <property type="match status" value="1"/>
</dbReference>
<dbReference type="InterPro" id="IPR011010">
    <property type="entry name" value="DNA_brk_join_enz"/>
</dbReference>
<dbReference type="EMBL" id="PIQF01000001">
    <property type="protein sequence ID" value="RUO77350.1"/>
    <property type="molecule type" value="Genomic_DNA"/>
</dbReference>
<comment type="function">
    <text evidence="11">Site-specific tyrosine recombinase, which acts by catalyzing the cutting and rejoining of the recombining DNA molecules. The XerC-XerD complex is essential to convert dimers of the bacterial chromosome into monomers to permit their segregation at cell division. It also contributes to the segregational stability of plasmids.</text>
</comment>
<feature type="active site" evidence="11">
    <location>
        <position position="152"/>
    </location>
</feature>
<evidence type="ECO:0000256" key="2">
    <source>
        <dbReference type="ARBA" id="ARBA00010450"/>
    </source>
</evidence>
<dbReference type="GO" id="GO:0006313">
    <property type="term" value="P:DNA transposition"/>
    <property type="evidence" value="ECO:0007669"/>
    <property type="project" value="UniProtKB-UniRule"/>
</dbReference>
<evidence type="ECO:0000313" key="15">
    <source>
        <dbReference type="Proteomes" id="UP000287908"/>
    </source>
</evidence>
<dbReference type="PROSITE" id="PS51900">
    <property type="entry name" value="CB"/>
    <property type="match status" value="1"/>
</dbReference>
<dbReference type="SUPFAM" id="SSF56349">
    <property type="entry name" value="DNA breaking-rejoining enzymes"/>
    <property type="match status" value="1"/>
</dbReference>
<keyword evidence="8 11" id="KW-0238">DNA-binding</keyword>
<evidence type="ECO:0000256" key="10">
    <source>
        <dbReference type="ARBA" id="ARBA00023306"/>
    </source>
</evidence>
<feature type="active site" evidence="11">
    <location>
        <position position="176"/>
    </location>
</feature>
<keyword evidence="10 11" id="KW-0131">Cell cycle</keyword>
<evidence type="ECO:0000313" key="14">
    <source>
        <dbReference type="EMBL" id="RUO77350.1"/>
    </source>
</evidence>
<dbReference type="GO" id="GO:0051301">
    <property type="term" value="P:cell division"/>
    <property type="evidence" value="ECO:0007669"/>
    <property type="project" value="UniProtKB-KW"/>
</dbReference>
<comment type="subcellular location">
    <subcellularLocation>
        <location evidence="1 11">Cytoplasm</location>
    </subcellularLocation>
</comment>
<evidence type="ECO:0000256" key="5">
    <source>
        <dbReference type="ARBA" id="ARBA00022618"/>
    </source>
</evidence>
<dbReference type="InterPro" id="IPR013762">
    <property type="entry name" value="Integrase-like_cat_sf"/>
</dbReference>
<dbReference type="AlphaFoldDB" id="A0A432ZHQ7"/>
<name>A0A432ZHQ7_9GAMM</name>
<keyword evidence="4 11" id="KW-0963">Cytoplasm</keyword>
<evidence type="ECO:0000256" key="9">
    <source>
        <dbReference type="ARBA" id="ARBA00023172"/>
    </source>
</evidence>
<dbReference type="InterPro" id="IPR023009">
    <property type="entry name" value="Tyrosine_recombinase_XerC/XerD"/>
</dbReference>
<feature type="domain" description="Core-binding (CB)" evidence="13">
    <location>
        <begin position="6"/>
        <end position="91"/>
    </location>
</feature>
<feature type="active site" evidence="11">
    <location>
        <position position="246"/>
    </location>
</feature>
<dbReference type="Pfam" id="PF00589">
    <property type="entry name" value="Phage_integrase"/>
    <property type="match status" value="1"/>
</dbReference>
<dbReference type="Proteomes" id="UP000287908">
    <property type="component" value="Unassembled WGS sequence"/>
</dbReference>
<dbReference type="OrthoDB" id="9801717at2"/>
<dbReference type="GO" id="GO:0003677">
    <property type="term" value="F:DNA binding"/>
    <property type="evidence" value="ECO:0007669"/>
    <property type="project" value="UniProtKB-UniRule"/>
</dbReference>